<protein>
    <submittedName>
        <fullName evidence="3">Pilus assembly protein TadE</fullName>
    </submittedName>
</protein>
<dbReference type="InterPro" id="IPR028087">
    <property type="entry name" value="Tad_N"/>
</dbReference>
<sequence>MSTARLLARRRQRQRGSYAIVFALMLMPLMLIGGMAIDLSMAFMRRADLQGAADAAALAAARALDGSAAGITNAELQAGAIINASFFGFTKMRWASAALSFSERPDAGGPWFSVGDAGSEANRTRMRYARIDTSGLDGLSGSVRTVFAAAIDPLYATLKVSTRAVAGRSTVQVTPLAICALDNQRHQARVNGTGPTQLTELTEHGFRRGVNYNLLNLNPGGADPLHFQVNPIDFPPATESASHRGLDALRPMVCSGTLARPFLPENATLYVRRDFPPSLADELNSRFGAIAGSASTCDSTAAPADTNVKEYTVPAFWTDLPATIPARTALRGSARPYEDAVKNRLVTIADMENAVDPSKAEDYGPLWAFARPLQFPGPGANTPGVTFLKANWPTLYPVKTGQVKAASIAPGDGAAMPYDATSSTFRTAPMPGSYPRLKGRRILNIALLSCPVTGGTATVLAVGRFLMTSRATISPPAVYGEFGGLAEPASLASSTVLFR</sequence>
<reference evidence="3 4" key="1">
    <citation type="submission" date="2020-10" db="EMBL/GenBank/DDBJ databases">
        <title>Genome analysis of Massilia species.</title>
        <authorList>
            <person name="Jung D.-H."/>
        </authorList>
    </citation>
    <scope>NUCLEOTIDE SEQUENCE [LARGE SCALE GENOMIC DNA]</scope>
    <source>
        <strain evidence="4">sipir</strain>
    </source>
</reference>
<evidence type="ECO:0000259" key="2">
    <source>
        <dbReference type="Pfam" id="PF13400"/>
    </source>
</evidence>
<keyword evidence="1" id="KW-0812">Transmembrane</keyword>
<dbReference type="RefSeq" id="WP_243493465.1">
    <property type="nucleotide sequence ID" value="NZ_CP063361.1"/>
</dbReference>
<keyword evidence="1" id="KW-1133">Transmembrane helix</keyword>
<proteinExistence type="predicted"/>
<dbReference type="Pfam" id="PF13400">
    <property type="entry name" value="Tad"/>
    <property type="match status" value="1"/>
</dbReference>
<feature type="transmembrane region" description="Helical" evidence="1">
    <location>
        <begin position="20"/>
        <end position="44"/>
    </location>
</feature>
<dbReference type="Proteomes" id="UP000831532">
    <property type="component" value="Chromosome"/>
</dbReference>
<evidence type="ECO:0000256" key="1">
    <source>
        <dbReference type="SAM" id="Phobius"/>
    </source>
</evidence>
<keyword evidence="1" id="KW-0472">Membrane</keyword>
<organism evidence="3 4">
    <name type="scientific">Massilia violaceinigra</name>
    <dbReference type="NCBI Taxonomy" id="2045208"/>
    <lineage>
        <taxon>Bacteria</taxon>
        <taxon>Pseudomonadati</taxon>
        <taxon>Pseudomonadota</taxon>
        <taxon>Betaproteobacteria</taxon>
        <taxon>Burkholderiales</taxon>
        <taxon>Oxalobacteraceae</taxon>
        <taxon>Telluria group</taxon>
        <taxon>Massilia</taxon>
    </lineage>
</organism>
<keyword evidence="4" id="KW-1185">Reference proteome</keyword>
<evidence type="ECO:0000313" key="3">
    <source>
        <dbReference type="EMBL" id="UOD32417.1"/>
    </source>
</evidence>
<gene>
    <name evidence="3" type="ORF">INH39_12610</name>
</gene>
<evidence type="ECO:0000313" key="4">
    <source>
        <dbReference type="Proteomes" id="UP000831532"/>
    </source>
</evidence>
<feature type="domain" description="Putative Flp pilus-assembly TadG-like N-terminal" evidence="2">
    <location>
        <begin position="16"/>
        <end position="63"/>
    </location>
</feature>
<dbReference type="EMBL" id="CP063361">
    <property type="protein sequence ID" value="UOD32417.1"/>
    <property type="molecule type" value="Genomic_DNA"/>
</dbReference>
<name>A0ABY4ACB5_9BURK</name>
<accession>A0ABY4ACB5</accession>